<dbReference type="PANTHER" id="PTHR19879">
    <property type="entry name" value="TRANSCRIPTION INITIATION FACTOR TFIID"/>
    <property type="match status" value="1"/>
</dbReference>
<dbReference type="CDD" id="cd00200">
    <property type="entry name" value="WD40"/>
    <property type="match status" value="1"/>
</dbReference>
<dbReference type="EMBL" id="KE561117">
    <property type="protein sequence ID" value="EPZ32697.1"/>
    <property type="molecule type" value="Genomic_DNA"/>
</dbReference>
<dbReference type="PROSITE" id="PS00678">
    <property type="entry name" value="WD_REPEATS_1"/>
    <property type="match status" value="1"/>
</dbReference>
<dbReference type="AlphaFoldDB" id="A0A075AVG8"/>
<reference evidence="4 5" key="1">
    <citation type="journal article" date="2013" name="Curr. Biol.">
        <title>Shared signatures of parasitism and phylogenomics unite Cryptomycota and microsporidia.</title>
        <authorList>
            <person name="James T.Y."/>
            <person name="Pelin A."/>
            <person name="Bonen L."/>
            <person name="Ahrendt S."/>
            <person name="Sain D."/>
            <person name="Corradi N."/>
            <person name="Stajich J.E."/>
        </authorList>
    </citation>
    <scope>NUCLEOTIDE SEQUENCE [LARGE SCALE GENOMIC DNA]</scope>
    <source>
        <strain evidence="4 5">CSF55</strain>
    </source>
</reference>
<dbReference type="SUPFAM" id="SSF50978">
    <property type="entry name" value="WD40 repeat-like"/>
    <property type="match status" value="1"/>
</dbReference>
<keyword evidence="5" id="KW-1185">Reference proteome</keyword>
<feature type="repeat" description="WD" evidence="3">
    <location>
        <begin position="197"/>
        <end position="236"/>
    </location>
</feature>
<feature type="repeat" description="WD" evidence="3">
    <location>
        <begin position="236"/>
        <end position="275"/>
    </location>
</feature>
<proteinExistence type="predicted"/>
<dbReference type="Pfam" id="PF00400">
    <property type="entry name" value="WD40"/>
    <property type="match status" value="5"/>
</dbReference>
<dbReference type="OrthoDB" id="6262491at2759"/>
<dbReference type="Gene3D" id="2.130.10.10">
    <property type="entry name" value="YVTN repeat-like/Quinoprotein amine dehydrogenase"/>
    <property type="match status" value="2"/>
</dbReference>
<evidence type="ECO:0000313" key="5">
    <source>
        <dbReference type="Proteomes" id="UP000030755"/>
    </source>
</evidence>
<accession>A0A075AVG8</accession>
<dbReference type="HOGENOM" id="CLU_000288_57_4_1"/>
<organism evidence="4 5">
    <name type="scientific">Rozella allomycis (strain CSF55)</name>
    <dbReference type="NCBI Taxonomy" id="988480"/>
    <lineage>
        <taxon>Eukaryota</taxon>
        <taxon>Fungi</taxon>
        <taxon>Fungi incertae sedis</taxon>
        <taxon>Cryptomycota</taxon>
        <taxon>Cryptomycota incertae sedis</taxon>
        <taxon>Rozella</taxon>
    </lineage>
</organism>
<dbReference type="PROSITE" id="PS50082">
    <property type="entry name" value="WD_REPEATS_2"/>
    <property type="match status" value="4"/>
</dbReference>
<dbReference type="STRING" id="988480.A0A075AVG8"/>
<dbReference type="Proteomes" id="UP000030755">
    <property type="component" value="Unassembled WGS sequence"/>
</dbReference>
<feature type="repeat" description="WD" evidence="3">
    <location>
        <begin position="155"/>
        <end position="196"/>
    </location>
</feature>
<evidence type="ECO:0000256" key="3">
    <source>
        <dbReference type="PROSITE-ProRule" id="PRU00221"/>
    </source>
</evidence>
<evidence type="ECO:0000313" key="4">
    <source>
        <dbReference type="EMBL" id="EPZ32697.1"/>
    </source>
</evidence>
<dbReference type="PROSITE" id="PS50294">
    <property type="entry name" value="WD_REPEATS_REGION"/>
    <property type="match status" value="2"/>
</dbReference>
<keyword evidence="2" id="KW-0677">Repeat</keyword>
<dbReference type="OMA" id="TIRTWPL"/>
<dbReference type="PRINTS" id="PR00320">
    <property type="entry name" value="GPROTEINBRPT"/>
</dbReference>
<dbReference type="PANTHER" id="PTHR19879:SF9">
    <property type="entry name" value="TRANSCRIPTION INITIATION FACTOR TFIID SUBUNIT 5"/>
    <property type="match status" value="1"/>
</dbReference>
<feature type="repeat" description="WD" evidence="3">
    <location>
        <begin position="276"/>
        <end position="307"/>
    </location>
</feature>
<evidence type="ECO:0000256" key="2">
    <source>
        <dbReference type="ARBA" id="ARBA00022737"/>
    </source>
</evidence>
<name>A0A075AVG8_ROZAC</name>
<dbReference type="InterPro" id="IPR020472">
    <property type="entry name" value="WD40_PAC1"/>
</dbReference>
<dbReference type="InterPro" id="IPR001680">
    <property type="entry name" value="WD40_rpt"/>
</dbReference>
<protein>
    <submittedName>
        <fullName evidence="4">Uncharacterized protein</fullName>
    </submittedName>
</protein>
<sequence length="345" mass="39102">MIADDDSQLFQADADVAAKARRLAKKNLDFGDAFECSSQVNDVAVLGDYAYTAESAAVVRKNSQSEKIYKGHTAPVTCLKLVNLDNQLYIVTGSWDKKIRLINEKTGNHERVYNDHSDFVKCMDIAYNKKLLASGSSDKTIVVRSLIDNSIVTTIKAHSRAVEALVIDPNEEFIFSASSDRTIKQWRLDTGEMVETFEGHVTSVYCLWFDNDYLYSGSADNTIRQWDINAKKQTALFEHNDWVKSVIVIGQYLIGGSRDENMYIWDINTEKQVGMIQGHHDQVQRIAQYNSMLISVSLDGTLRRWNLMDEINGGKKKMKKDKAPDVAMTAEEEKELEDLLNDFDE</sequence>
<dbReference type="InterPro" id="IPR015943">
    <property type="entry name" value="WD40/YVTN_repeat-like_dom_sf"/>
</dbReference>
<keyword evidence="1 3" id="KW-0853">WD repeat</keyword>
<dbReference type="SMART" id="SM00320">
    <property type="entry name" value="WD40"/>
    <property type="match status" value="6"/>
</dbReference>
<evidence type="ECO:0000256" key="1">
    <source>
        <dbReference type="ARBA" id="ARBA00022574"/>
    </source>
</evidence>
<dbReference type="InterPro" id="IPR019775">
    <property type="entry name" value="WD40_repeat_CS"/>
</dbReference>
<dbReference type="InterPro" id="IPR036322">
    <property type="entry name" value="WD40_repeat_dom_sf"/>
</dbReference>
<gene>
    <name evidence="4" type="ORF">O9G_000772</name>
</gene>